<dbReference type="SFLD" id="SFLDG01144">
    <property type="entry name" value="C2.B.4:_PGP_Like"/>
    <property type="match status" value="1"/>
</dbReference>
<accession>B1BNQ1</accession>
<dbReference type="InterPro" id="IPR000150">
    <property type="entry name" value="Cof"/>
</dbReference>
<sequence length="277" mass="30748">MFSMSIKLICIDMDGTLLMDQQNVAEEDKKAIKEAVKKGAIVAITTGRIYDCARMYSDTIGLKTPIIASNGAYIGGVNDEEIYNNPLKQSDLEDFNIITKKNNLFTYVTTNWGIVSTVELPENHVYKVLNKTLPKDKQVRLEVVKDLDEAFKKYKGEILKGVCVEKEFKDKLKEAKEELIACTTDLEVVSSWDDNFEIMKKGSSKGEAVQMLAKYLGVSQEEVMCIGDSENDLSMITWAGTGVAMGNAIDSVKEVANYVTSDNKHGGVAEAIRKFVL</sequence>
<name>B1BNQ1_CLOPF</name>
<proteinExistence type="predicted"/>
<protein>
    <submittedName>
        <fullName evidence="1">HAD-superfamily hydrolase, subfamily IIB</fullName>
    </submittedName>
</protein>
<dbReference type="CDD" id="cd07516">
    <property type="entry name" value="HAD_Pase"/>
    <property type="match status" value="1"/>
</dbReference>
<dbReference type="NCBIfam" id="TIGR01484">
    <property type="entry name" value="HAD-SF-IIB"/>
    <property type="match status" value="1"/>
</dbReference>
<dbReference type="PANTHER" id="PTHR10000">
    <property type="entry name" value="PHOSPHOSERINE PHOSPHATASE"/>
    <property type="match status" value="1"/>
</dbReference>
<organism evidence="1 2">
    <name type="scientific">Clostridium perfringens E str. JGS1987</name>
    <dbReference type="NCBI Taxonomy" id="451755"/>
    <lineage>
        <taxon>Bacteria</taxon>
        <taxon>Bacillati</taxon>
        <taxon>Bacillota</taxon>
        <taxon>Clostridia</taxon>
        <taxon>Eubacteriales</taxon>
        <taxon>Clostridiaceae</taxon>
        <taxon>Clostridium</taxon>
    </lineage>
</organism>
<reference evidence="1 2" key="1">
    <citation type="submission" date="2007-07" db="EMBL/GenBank/DDBJ databases">
        <title>Annotation of Clostridium perfringens E str. JGS1987.</title>
        <authorList>
            <person name="Paulsen I."/>
            <person name="Sebastian Y."/>
        </authorList>
    </citation>
    <scope>NUCLEOTIDE SEQUENCE [LARGE SCALE GENOMIC DNA]</scope>
    <source>
        <strain evidence="2">E str. JGS1987</strain>
    </source>
</reference>
<dbReference type="InterPro" id="IPR006379">
    <property type="entry name" value="HAD-SF_hydro_IIB"/>
</dbReference>
<dbReference type="GO" id="GO:0000287">
    <property type="term" value="F:magnesium ion binding"/>
    <property type="evidence" value="ECO:0007669"/>
    <property type="project" value="TreeGrafter"/>
</dbReference>
<dbReference type="SFLD" id="SFLDS00003">
    <property type="entry name" value="Haloacid_Dehalogenase"/>
    <property type="match status" value="1"/>
</dbReference>
<dbReference type="SFLD" id="SFLDG01140">
    <property type="entry name" value="C2.B:_Phosphomannomutase_and_P"/>
    <property type="match status" value="1"/>
</dbReference>
<dbReference type="Gene3D" id="3.40.50.1000">
    <property type="entry name" value="HAD superfamily/HAD-like"/>
    <property type="match status" value="1"/>
</dbReference>
<dbReference type="EMBL" id="ABDW01000001">
    <property type="protein sequence ID" value="EDT16692.1"/>
    <property type="molecule type" value="Genomic_DNA"/>
</dbReference>
<dbReference type="Proteomes" id="UP000005337">
    <property type="component" value="Unassembled WGS sequence"/>
</dbReference>
<dbReference type="Pfam" id="PF08282">
    <property type="entry name" value="Hydrolase_3"/>
    <property type="match status" value="1"/>
</dbReference>
<dbReference type="InterPro" id="IPR036412">
    <property type="entry name" value="HAD-like_sf"/>
</dbReference>
<dbReference type="PANTHER" id="PTHR10000:SF55">
    <property type="entry name" value="5-AMINO-6-(5-PHOSPHO-D-RIBITYLAMINO)URACIL PHOSPHATASE YCSE"/>
    <property type="match status" value="1"/>
</dbReference>
<dbReference type="NCBIfam" id="TIGR00099">
    <property type="entry name" value="Cof-subfamily"/>
    <property type="match status" value="1"/>
</dbReference>
<dbReference type="PROSITE" id="PS01229">
    <property type="entry name" value="COF_2"/>
    <property type="match status" value="1"/>
</dbReference>
<dbReference type="GO" id="GO:0005829">
    <property type="term" value="C:cytosol"/>
    <property type="evidence" value="ECO:0007669"/>
    <property type="project" value="TreeGrafter"/>
</dbReference>
<dbReference type="GO" id="GO:0016791">
    <property type="term" value="F:phosphatase activity"/>
    <property type="evidence" value="ECO:0007669"/>
    <property type="project" value="UniProtKB-ARBA"/>
</dbReference>
<evidence type="ECO:0000313" key="1">
    <source>
        <dbReference type="EMBL" id="EDT16692.1"/>
    </source>
</evidence>
<dbReference type="InterPro" id="IPR023214">
    <property type="entry name" value="HAD_sf"/>
</dbReference>
<evidence type="ECO:0000313" key="2">
    <source>
        <dbReference type="Proteomes" id="UP000005337"/>
    </source>
</evidence>
<comment type="caution">
    <text evidence="1">The sequence shown here is derived from an EMBL/GenBank/DDBJ whole genome shotgun (WGS) entry which is preliminary data.</text>
</comment>
<dbReference type="PROSITE" id="PS01228">
    <property type="entry name" value="COF_1"/>
    <property type="match status" value="1"/>
</dbReference>
<gene>
    <name evidence="1" type="ORF">AC3_0528</name>
</gene>
<dbReference type="AlphaFoldDB" id="B1BNQ1"/>
<dbReference type="SUPFAM" id="SSF56784">
    <property type="entry name" value="HAD-like"/>
    <property type="match status" value="1"/>
</dbReference>
<dbReference type="Gene3D" id="3.30.1240.10">
    <property type="match status" value="1"/>
</dbReference>
<keyword evidence="1" id="KW-0378">Hydrolase</keyword>